<keyword evidence="2" id="KW-1185">Reference proteome</keyword>
<evidence type="ECO:0000313" key="1">
    <source>
        <dbReference type="EMBL" id="KAJ7420206.1"/>
    </source>
</evidence>
<dbReference type="EMBL" id="WHWB01033390">
    <property type="protein sequence ID" value="KAJ7420206.1"/>
    <property type="molecule type" value="Genomic_DNA"/>
</dbReference>
<dbReference type="Proteomes" id="UP001145742">
    <property type="component" value="Unassembled WGS sequence"/>
</dbReference>
<organism evidence="1 2">
    <name type="scientific">Willisornis vidua</name>
    <name type="common">Xingu scale-backed antbird</name>
    <dbReference type="NCBI Taxonomy" id="1566151"/>
    <lineage>
        <taxon>Eukaryota</taxon>
        <taxon>Metazoa</taxon>
        <taxon>Chordata</taxon>
        <taxon>Craniata</taxon>
        <taxon>Vertebrata</taxon>
        <taxon>Euteleostomi</taxon>
        <taxon>Archelosauria</taxon>
        <taxon>Archosauria</taxon>
        <taxon>Dinosauria</taxon>
        <taxon>Saurischia</taxon>
        <taxon>Theropoda</taxon>
        <taxon>Coelurosauria</taxon>
        <taxon>Aves</taxon>
        <taxon>Neognathae</taxon>
        <taxon>Neoaves</taxon>
        <taxon>Telluraves</taxon>
        <taxon>Australaves</taxon>
        <taxon>Passeriformes</taxon>
        <taxon>Thamnophilidae</taxon>
        <taxon>Willisornis</taxon>
    </lineage>
</organism>
<sequence>MAGKLPYGKQPGHAGLQQLNVSQLAKKMAKKGSGILAYISDSATSRARAVITPLYSALVRSHLEYCVQFWTNQFKKDFEMLEHVQRSTKKLVMGLRHKSCEEWLRELRFLAWRKGD</sequence>
<name>A0ABQ9DE91_9PASS</name>
<reference evidence="1" key="1">
    <citation type="submission" date="2019-10" db="EMBL/GenBank/DDBJ databases">
        <authorList>
            <person name="Soares A.E.R."/>
            <person name="Aleixo A."/>
            <person name="Schneider P."/>
            <person name="Miyaki C.Y."/>
            <person name="Schneider M.P."/>
            <person name="Mello C."/>
            <person name="Vasconcelos A.T.R."/>
        </authorList>
    </citation>
    <scope>NUCLEOTIDE SEQUENCE</scope>
    <source>
        <tissue evidence="1">Muscle</tissue>
    </source>
</reference>
<gene>
    <name evidence="1" type="ORF">WISP_49462</name>
</gene>
<proteinExistence type="predicted"/>
<accession>A0ABQ9DE91</accession>
<evidence type="ECO:0000313" key="2">
    <source>
        <dbReference type="Proteomes" id="UP001145742"/>
    </source>
</evidence>
<dbReference type="PANTHER" id="PTHR33332">
    <property type="entry name" value="REVERSE TRANSCRIPTASE DOMAIN-CONTAINING PROTEIN"/>
    <property type="match status" value="1"/>
</dbReference>
<protein>
    <submittedName>
        <fullName evidence="1">Uncharacterized protein</fullName>
    </submittedName>
</protein>
<comment type="caution">
    <text evidence="1">The sequence shown here is derived from an EMBL/GenBank/DDBJ whole genome shotgun (WGS) entry which is preliminary data.</text>
</comment>